<evidence type="ECO:0000256" key="1">
    <source>
        <dbReference type="SAM" id="MobiDB-lite"/>
    </source>
</evidence>
<name>A0A645DWL5_9ZZZZ</name>
<feature type="region of interest" description="Disordered" evidence="1">
    <location>
        <begin position="22"/>
        <end position="46"/>
    </location>
</feature>
<gene>
    <name evidence="2" type="ORF">SDC9_140909</name>
</gene>
<comment type="caution">
    <text evidence="2">The sequence shown here is derived from an EMBL/GenBank/DDBJ whole genome shotgun (WGS) entry which is preliminary data.</text>
</comment>
<dbReference type="EMBL" id="VSSQ01040501">
    <property type="protein sequence ID" value="MPM93767.1"/>
    <property type="molecule type" value="Genomic_DNA"/>
</dbReference>
<evidence type="ECO:0000313" key="2">
    <source>
        <dbReference type="EMBL" id="MPM93767.1"/>
    </source>
</evidence>
<protein>
    <submittedName>
        <fullName evidence="2">Uncharacterized protein</fullName>
    </submittedName>
</protein>
<feature type="region of interest" description="Disordered" evidence="1">
    <location>
        <begin position="74"/>
        <end position="95"/>
    </location>
</feature>
<sequence length="95" mass="10425">MTGVIFGAIVVEVAVPDVLPPAETVGADEPHHRPGVGKRRRDQQQRLARIQRQLLEDGETFVEIARHQPDFVKPLRRPAGVDEPRFAIGDRGAGG</sequence>
<dbReference type="AlphaFoldDB" id="A0A645DWL5"/>
<accession>A0A645DWL5</accession>
<proteinExistence type="predicted"/>
<organism evidence="2">
    <name type="scientific">bioreactor metagenome</name>
    <dbReference type="NCBI Taxonomy" id="1076179"/>
    <lineage>
        <taxon>unclassified sequences</taxon>
        <taxon>metagenomes</taxon>
        <taxon>ecological metagenomes</taxon>
    </lineage>
</organism>
<reference evidence="2" key="1">
    <citation type="submission" date="2019-08" db="EMBL/GenBank/DDBJ databases">
        <authorList>
            <person name="Kucharzyk K."/>
            <person name="Murdoch R.W."/>
            <person name="Higgins S."/>
            <person name="Loffler F."/>
        </authorList>
    </citation>
    <scope>NUCLEOTIDE SEQUENCE</scope>
</reference>